<evidence type="ECO:0000313" key="2">
    <source>
        <dbReference type="EMBL" id="KAF7408766.1"/>
    </source>
</evidence>
<dbReference type="EMBL" id="JACSEA010000002">
    <property type="protein sequence ID" value="KAF7408766.1"/>
    <property type="molecule type" value="Genomic_DNA"/>
</dbReference>
<gene>
    <name evidence="2" type="ORF">HZH66_003303</name>
</gene>
<feature type="compositionally biased region" description="Basic and acidic residues" evidence="1">
    <location>
        <begin position="1"/>
        <end position="13"/>
    </location>
</feature>
<feature type="region of interest" description="Disordered" evidence="1">
    <location>
        <begin position="319"/>
        <end position="342"/>
    </location>
</feature>
<feature type="region of interest" description="Disordered" evidence="1">
    <location>
        <begin position="1"/>
        <end position="30"/>
    </location>
</feature>
<accession>A0A834KRB6</accession>
<reference evidence="2" key="1">
    <citation type="journal article" date="2020" name="G3 (Bethesda)">
        <title>High-Quality Assemblies for Three Invasive Social Wasps from the &lt;i&gt;Vespula&lt;/i&gt; Genus.</title>
        <authorList>
            <person name="Harrop T.W.R."/>
            <person name="Guhlin J."/>
            <person name="McLaughlin G.M."/>
            <person name="Permina E."/>
            <person name="Stockwell P."/>
            <person name="Gilligan J."/>
            <person name="Le Lec M.F."/>
            <person name="Gruber M.A.M."/>
            <person name="Quinn O."/>
            <person name="Lovegrove M."/>
            <person name="Duncan E.J."/>
            <person name="Remnant E.J."/>
            <person name="Van Eeckhoven J."/>
            <person name="Graham B."/>
            <person name="Knapp R.A."/>
            <person name="Langford K.W."/>
            <person name="Kronenberg Z."/>
            <person name="Press M.O."/>
            <person name="Eacker S.M."/>
            <person name="Wilson-Rankin E.E."/>
            <person name="Purcell J."/>
            <person name="Lester P.J."/>
            <person name="Dearden P.K."/>
        </authorList>
    </citation>
    <scope>NUCLEOTIDE SEQUENCE</scope>
    <source>
        <strain evidence="2">Marl-1</strain>
    </source>
</reference>
<feature type="compositionally biased region" description="Acidic residues" evidence="1">
    <location>
        <begin position="332"/>
        <end position="342"/>
    </location>
</feature>
<proteinExistence type="predicted"/>
<name>A0A834KRB6_VESVU</name>
<evidence type="ECO:0000313" key="3">
    <source>
        <dbReference type="Proteomes" id="UP000614350"/>
    </source>
</evidence>
<dbReference type="AlphaFoldDB" id="A0A834KRB6"/>
<feature type="compositionally biased region" description="Basic and acidic residues" evidence="1">
    <location>
        <begin position="319"/>
        <end position="331"/>
    </location>
</feature>
<feature type="compositionally biased region" description="Basic and acidic residues" evidence="1">
    <location>
        <begin position="50"/>
        <end position="67"/>
    </location>
</feature>
<comment type="caution">
    <text evidence="2">The sequence shown here is derived from an EMBL/GenBank/DDBJ whole genome shotgun (WGS) entry which is preliminary data.</text>
</comment>
<dbReference type="Proteomes" id="UP000614350">
    <property type="component" value="Unassembled WGS sequence"/>
</dbReference>
<organism evidence="2 3">
    <name type="scientific">Vespula vulgaris</name>
    <name type="common">Yellow jacket</name>
    <name type="synonym">Wasp</name>
    <dbReference type="NCBI Taxonomy" id="7454"/>
    <lineage>
        <taxon>Eukaryota</taxon>
        <taxon>Metazoa</taxon>
        <taxon>Ecdysozoa</taxon>
        <taxon>Arthropoda</taxon>
        <taxon>Hexapoda</taxon>
        <taxon>Insecta</taxon>
        <taxon>Pterygota</taxon>
        <taxon>Neoptera</taxon>
        <taxon>Endopterygota</taxon>
        <taxon>Hymenoptera</taxon>
        <taxon>Apocrita</taxon>
        <taxon>Aculeata</taxon>
        <taxon>Vespoidea</taxon>
        <taxon>Vespidae</taxon>
        <taxon>Vespinae</taxon>
        <taxon>Vespula</taxon>
    </lineage>
</organism>
<sequence length="342" mass="39511">MGDRGRDHDRGQEEGSTVTRTPTPARRVPPPWRIRTLVVPRGLLIPRRTSSREKADRMDLTRPRDPLDHRPAAALEAIIPLTSPIHPDVYPVTTPVVLPLSAVIQLRGYLPRMPYIAHKRLVTVIHSPVHNVYYSGSMIPIRIHSRVRPSVIAAELKRIRDLPRPSTESYTEHYLNSKDHIYFDDEAKEIRARVDSLLRRVHVYIPRACPSDFAEEIVPERMRSGDYIRRLISGKNNTKKDAEAVSWYDVPERGHFGNLACVKYVAGKPQSIRRPYYKVADLRPSDIKNDVKFLSYYQKNRQAAADACKGWRDRVPELYEDPTKAKKKEKDNEDEEEEEKEE</sequence>
<feature type="compositionally biased region" description="Low complexity" evidence="1">
    <location>
        <begin position="17"/>
        <end position="26"/>
    </location>
</feature>
<protein>
    <submittedName>
        <fullName evidence="2">Uncharacterized protein</fullName>
    </submittedName>
</protein>
<feature type="region of interest" description="Disordered" evidence="1">
    <location>
        <begin position="48"/>
        <end position="67"/>
    </location>
</feature>
<evidence type="ECO:0000256" key="1">
    <source>
        <dbReference type="SAM" id="MobiDB-lite"/>
    </source>
</evidence>
<keyword evidence="3" id="KW-1185">Reference proteome</keyword>